<protein>
    <recommendedName>
        <fullName evidence="2">histidine kinase</fullName>
        <ecNumber evidence="2">2.7.13.3</ecNumber>
    </recommendedName>
</protein>
<evidence type="ECO:0000256" key="6">
    <source>
        <dbReference type="ARBA" id="ARBA00022777"/>
    </source>
</evidence>
<reference evidence="13 14" key="1">
    <citation type="journal article" date="2019" name="Int. J. Syst. Evol. Microbiol.">
        <title>The Global Catalogue of Microorganisms (GCM) 10K type strain sequencing project: providing services to taxonomists for standard genome sequencing and annotation.</title>
        <authorList>
            <consortium name="The Broad Institute Genomics Platform"/>
            <consortium name="The Broad Institute Genome Sequencing Center for Infectious Disease"/>
            <person name="Wu L."/>
            <person name="Ma J."/>
        </authorList>
    </citation>
    <scope>NUCLEOTIDE SEQUENCE [LARGE SCALE GENOMIC DNA]</scope>
    <source>
        <strain evidence="13 14">JCM 11136</strain>
    </source>
</reference>
<feature type="domain" description="Signal transduction histidine kinase subgroup 3 dimerisation and phosphoacceptor" evidence="11">
    <location>
        <begin position="214"/>
        <end position="279"/>
    </location>
</feature>
<feature type="transmembrane region" description="Helical" evidence="9">
    <location>
        <begin position="96"/>
        <end position="119"/>
    </location>
</feature>
<keyword evidence="9" id="KW-1133">Transmembrane helix</keyword>
<dbReference type="InterPro" id="IPR050482">
    <property type="entry name" value="Sensor_HK_TwoCompSys"/>
</dbReference>
<comment type="caution">
    <text evidence="13">The sequence shown here is derived from an EMBL/GenBank/DDBJ whole genome shotgun (WGS) entry which is preliminary data.</text>
</comment>
<dbReference type="PANTHER" id="PTHR24421">
    <property type="entry name" value="NITRATE/NITRITE SENSOR PROTEIN NARX-RELATED"/>
    <property type="match status" value="1"/>
</dbReference>
<dbReference type="EC" id="2.7.13.3" evidence="2"/>
<evidence type="ECO:0000256" key="5">
    <source>
        <dbReference type="ARBA" id="ARBA00022741"/>
    </source>
</evidence>
<keyword evidence="6 13" id="KW-0418">Kinase</keyword>
<dbReference type="Proteomes" id="UP001501578">
    <property type="component" value="Unassembled WGS sequence"/>
</dbReference>
<keyword evidence="9" id="KW-0812">Transmembrane</keyword>
<evidence type="ECO:0000256" key="8">
    <source>
        <dbReference type="ARBA" id="ARBA00023012"/>
    </source>
</evidence>
<proteinExistence type="predicted"/>
<keyword evidence="7" id="KW-0067">ATP-binding</keyword>
<evidence type="ECO:0000313" key="14">
    <source>
        <dbReference type="Proteomes" id="UP001501578"/>
    </source>
</evidence>
<dbReference type="Gene3D" id="3.30.565.10">
    <property type="entry name" value="Histidine kinase-like ATPase, C-terminal domain"/>
    <property type="match status" value="1"/>
</dbReference>
<feature type="transmembrane region" description="Helical" evidence="9">
    <location>
        <begin position="12"/>
        <end position="45"/>
    </location>
</feature>
<evidence type="ECO:0000256" key="4">
    <source>
        <dbReference type="ARBA" id="ARBA00022679"/>
    </source>
</evidence>
<dbReference type="Gene3D" id="1.20.5.1930">
    <property type="match status" value="1"/>
</dbReference>
<keyword evidence="14" id="KW-1185">Reference proteome</keyword>
<dbReference type="EMBL" id="BAAAHQ010000031">
    <property type="protein sequence ID" value="GAA0941237.1"/>
    <property type="molecule type" value="Genomic_DNA"/>
</dbReference>
<dbReference type="GO" id="GO:0016301">
    <property type="term" value="F:kinase activity"/>
    <property type="evidence" value="ECO:0007669"/>
    <property type="project" value="UniProtKB-KW"/>
</dbReference>
<dbReference type="InterPro" id="IPR025828">
    <property type="entry name" value="Put_sensor_dom"/>
</dbReference>
<keyword evidence="5" id="KW-0547">Nucleotide-binding</keyword>
<keyword evidence="3" id="KW-0597">Phosphoprotein</keyword>
<dbReference type="Pfam" id="PF07730">
    <property type="entry name" value="HisKA_3"/>
    <property type="match status" value="1"/>
</dbReference>
<sequence length="403" mass="42531">MLRGTLENLERLAGGLVTAIAALLVAICWIVVGAACLVGVGWLLVPAMVATTRATAEWERRRLSRTGIELVSPYTGGRVPGGRRTLSSDPATLRDLSWLFAHATSGLLCGLVGVFLPMAALREISYPLHWTLLPPEHHYVNFGIPVTTWPAAFAACAAGLAAMAGLLRLAPLLAYAQSWPAVRLLAPHPSLDLSERVARLTATRAGALRAHAAELRRIERALHDGTQNRIMAVVVTVAAARRALARDPGRAEHALERAQTAAEQALAELRQVVRGILPPILTDRGLAGALSALAAGCSVPCALRVGELGQLPLSAETTAYFTVAEALTNVCRHSRAKQAEIEVRRAGPRLLVVVRDDGVGGADGDAGTGLTGIRRRVEAHDGTLTVVSPAGGPTVIEMELTCE</sequence>
<feature type="domain" description="Putative sensor" evidence="12">
    <location>
        <begin position="12"/>
        <end position="185"/>
    </location>
</feature>
<dbReference type="SUPFAM" id="SSF55874">
    <property type="entry name" value="ATPase domain of HSP90 chaperone/DNA topoisomerase II/histidine kinase"/>
    <property type="match status" value="1"/>
</dbReference>
<keyword evidence="4" id="KW-0808">Transferase</keyword>
<evidence type="ECO:0000259" key="11">
    <source>
        <dbReference type="Pfam" id="PF07730"/>
    </source>
</evidence>
<dbReference type="InterPro" id="IPR036890">
    <property type="entry name" value="HATPase_C_sf"/>
</dbReference>
<evidence type="ECO:0000256" key="2">
    <source>
        <dbReference type="ARBA" id="ARBA00012438"/>
    </source>
</evidence>
<feature type="transmembrane region" description="Helical" evidence="9">
    <location>
        <begin position="139"/>
        <end position="167"/>
    </location>
</feature>
<comment type="catalytic activity">
    <reaction evidence="1">
        <text>ATP + protein L-histidine = ADP + protein N-phospho-L-histidine.</text>
        <dbReference type="EC" id="2.7.13.3"/>
    </reaction>
</comment>
<accession>A0ABN1QDP1</accession>
<dbReference type="InterPro" id="IPR011712">
    <property type="entry name" value="Sig_transdc_His_kin_sub3_dim/P"/>
</dbReference>
<evidence type="ECO:0000313" key="13">
    <source>
        <dbReference type="EMBL" id="GAA0941237.1"/>
    </source>
</evidence>
<feature type="domain" description="Histidine kinase/HSP90-like ATPase" evidence="10">
    <location>
        <begin position="320"/>
        <end position="400"/>
    </location>
</feature>
<keyword evidence="8" id="KW-0902">Two-component regulatory system</keyword>
<dbReference type="InterPro" id="IPR003594">
    <property type="entry name" value="HATPase_dom"/>
</dbReference>
<evidence type="ECO:0000259" key="10">
    <source>
        <dbReference type="Pfam" id="PF02518"/>
    </source>
</evidence>
<evidence type="ECO:0000256" key="1">
    <source>
        <dbReference type="ARBA" id="ARBA00000085"/>
    </source>
</evidence>
<dbReference type="RefSeq" id="WP_343952748.1">
    <property type="nucleotide sequence ID" value="NZ_BAAAHQ010000031.1"/>
</dbReference>
<gene>
    <name evidence="13" type="ORF">GCM10009560_53000</name>
</gene>
<keyword evidence="9" id="KW-0472">Membrane</keyword>
<dbReference type="PANTHER" id="PTHR24421:SF10">
    <property type="entry name" value="NITRATE_NITRITE SENSOR PROTEIN NARQ"/>
    <property type="match status" value="1"/>
</dbReference>
<name>A0ABN1QDP1_9ACTN</name>
<evidence type="ECO:0000259" key="12">
    <source>
        <dbReference type="Pfam" id="PF13796"/>
    </source>
</evidence>
<dbReference type="Pfam" id="PF13796">
    <property type="entry name" value="Sensor"/>
    <property type="match status" value="1"/>
</dbReference>
<evidence type="ECO:0000256" key="3">
    <source>
        <dbReference type="ARBA" id="ARBA00022553"/>
    </source>
</evidence>
<dbReference type="Pfam" id="PF02518">
    <property type="entry name" value="HATPase_c"/>
    <property type="match status" value="1"/>
</dbReference>
<evidence type="ECO:0000256" key="9">
    <source>
        <dbReference type="SAM" id="Phobius"/>
    </source>
</evidence>
<organism evidence="13 14">
    <name type="scientific">Nonomuraea longicatena</name>
    <dbReference type="NCBI Taxonomy" id="83682"/>
    <lineage>
        <taxon>Bacteria</taxon>
        <taxon>Bacillati</taxon>
        <taxon>Actinomycetota</taxon>
        <taxon>Actinomycetes</taxon>
        <taxon>Streptosporangiales</taxon>
        <taxon>Streptosporangiaceae</taxon>
        <taxon>Nonomuraea</taxon>
    </lineage>
</organism>
<evidence type="ECO:0000256" key="7">
    <source>
        <dbReference type="ARBA" id="ARBA00022840"/>
    </source>
</evidence>